<evidence type="ECO:0000256" key="1">
    <source>
        <dbReference type="SAM" id="Coils"/>
    </source>
</evidence>
<organism evidence="3 4">
    <name type="scientific">Caenorhabditis angaria</name>
    <dbReference type="NCBI Taxonomy" id="860376"/>
    <lineage>
        <taxon>Eukaryota</taxon>
        <taxon>Metazoa</taxon>
        <taxon>Ecdysozoa</taxon>
        <taxon>Nematoda</taxon>
        <taxon>Chromadorea</taxon>
        <taxon>Rhabditida</taxon>
        <taxon>Rhabditina</taxon>
        <taxon>Rhabditomorpha</taxon>
        <taxon>Rhabditoidea</taxon>
        <taxon>Rhabditidae</taxon>
        <taxon>Peloderinae</taxon>
        <taxon>Caenorhabditis</taxon>
    </lineage>
</organism>
<dbReference type="Proteomes" id="UP001152747">
    <property type="component" value="Unassembled WGS sequence"/>
</dbReference>
<evidence type="ECO:0000256" key="2">
    <source>
        <dbReference type="SAM" id="Phobius"/>
    </source>
</evidence>
<dbReference type="OrthoDB" id="10050996at2759"/>
<evidence type="ECO:0008006" key="5">
    <source>
        <dbReference type="Google" id="ProtNLM"/>
    </source>
</evidence>
<dbReference type="PANTHER" id="PTHR31424:SF3">
    <property type="entry name" value="RING-TYPE DOMAIN-CONTAINING PROTEIN"/>
    <property type="match status" value="1"/>
</dbReference>
<dbReference type="AlphaFoldDB" id="A0A9P1ICS6"/>
<proteinExistence type="predicted"/>
<keyword evidence="2" id="KW-0812">Transmembrane</keyword>
<dbReference type="Pfam" id="PF06918">
    <property type="entry name" value="DUF1280"/>
    <property type="match status" value="1"/>
</dbReference>
<reference evidence="3" key="1">
    <citation type="submission" date="2022-11" db="EMBL/GenBank/DDBJ databases">
        <authorList>
            <person name="Kikuchi T."/>
        </authorList>
    </citation>
    <scope>NUCLEOTIDE SEQUENCE</scope>
    <source>
        <strain evidence="3">PS1010</strain>
    </source>
</reference>
<accession>A0A9P1ICS6</accession>
<dbReference type="EMBL" id="CANHGI010000002">
    <property type="protein sequence ID" value="CAI5442814.1"/>
    <property type="molecule type" value="Genomic_DNA"/>
</dbReference>
<keyword evidence="4" id="KW-1185">Reference proteome</keyword>
<keyword evidence="2" id="KW-1133">Transmembrane helix</keyword>
<name>A0A9P1ICS6_9PELO</name>
<gene>
    <name evidence="3" type="ORF">CAMP_LOCUS5451</name>
</gene>
<protein>
    <recommendedName>
        <fullName evidence="5">Zinc finger PHD-type domain-containing protein</fullName>
    </recommendedName>
</protein>
<sequence length="590" mass="68415">MVSILFTKKVLIDNSVPLVYLEDAEGLIVKRLTMLDDEDMLNFDGPFGGDFWWCIVSDQGAHYTKAILLFPNSKKPNSMKSGIVLAIYYGKETYDLLEKCFQKVFKAVVSMKKVTINGKTRNVVHHCTGDMKNMVALAGIESSNSMFCCIFCFYKATLCKDWDHSENFRMRTNSDLVECAMKYQSKILTFTSEAKRHAWAQECFSSILLPLILVLLCNFVPSALHIFLGIGNLLLQFLEFETILIDLKNAGFDVSSLQKSNDISKLKLEIEKDEKLYKKLEKETKVEQRTLEFLKQINNNLANPRKSKKQSKDVQRCCASRCFHIDAIPFKINLPASKTLICSTCRNWYHSNCEFIISEYHIDQVSSDYCCFGCQRSSMKSGERIEKLLIENTQELSKISSKLTELEKKKEAYENIVSNRNGDKTRALETMYKRVGAYKSAFFTKFNGNHLRKCFKDTSIVLLFEHFESPLSPKLDNLRKSMIILNRIQDFSCASFLEDSQVLELQQSIRDFVDTFKLYAPDQKVTPKMHWLIHLIEFVERKRTWGLMSEQPIESFHAEWNKVEKRFLHITDITERIFAMISYFCCKHFS</sequence>
<feature type="coiled-coil region" evidence="1">
    <location>
        <begin position="389"/>
        <end position="416"/>
    </location>
</feature>
<keyword evidence="1" id="KW-0175">Coiled coil</keyword>
<dbReference type="InterPro" id="IPR009689">
    <property type="entry name" value="DUF1280"/>
</dbReference>
<evidence type="ECO:0000313" key="4">
    <source>
        <dbReference type="Proteomes" id="UP001152747"/>
    </source>
</evidence>
<comment type="caution">
    <text evidence="3">The sequence shown here is derived from an EMBL/GenBank/DDBJ whole genome shotgun (WGS) entry which is preliminary data.</text>
</comment>
<feature type="coiled-coil region" evidence="1">
    <location>
        <begin position="263"/>
        <end position="297"/>
    </location>
</feature>
<dbReference type="PANTHER" id="PTHR31424">
    <property type="entry name" value="PROTEIN CBG23806"/>
    <property type="match status" value="1"/>
</dbReference>
<feature type="transmembrane region" description="Helical" evidence="2">
    <location>
        <begin position="207"/>
        <end position="235"/>
    </location>
</feature>
<evidence type="ECO:0000313" key="3">
    <source>
        <dbReference type="EMBL" id="CAI5442814.1"/>
    </source>
</evidence>
<keyword evidence="2" id="KW-0472">Membrane</keyword>